<protein>
    <submittedName>
        <fullName evidence="1">Uncharacterized protein</fullName>
    </submittedName>
</protein>
<evidence type="ECO:0000313" key="1">
    <source>
        <dbReference type="EMBL" id="VAW82884.1"/>
    </source>
</evidence>
<proteinExistence type="predicted"/>
<organism evidence="1">
    <name type="scientific">hydrothermal vent metagenome</name>
    <dbReference type="NCBI Taxonomy" id="652676"/>
    <lineage>
        <taxon>unclassified sequences</taxon>
        <taxon>metagenomes</taxon>
        <taxon>ecological metagenomes</taxon>
    </lineage>
</organism>
<name>A0A3B0ZNC9_9ZZZZ</name>
<accession>A0A3B0ZNC9</accession>
<dbReference type="EMBL" id="UOFK01000334">
    <property type="protein sequence ID" value="VAW82884.1"/>
    <property type="molecule type" value="Genomic_DNA"/>
</dbReference>
<dbReference type="AlphaFoldDB" id="A0A3B0ZNC9"/>
<sequence>MTIKATHARKPNLLVLVTFFVVVGFLATGVIQADNTAQADNSDWGLILSEKLANWQPMISIDDGGKGLRLAQLFGKVGPTLRIAPSMPYAVTHSLKGSGGSQVGIDSKRGMEACLFLQKRW</sequence>
<gene>
    <name evidence="1" type="ORF">MNBD_GAMMA13-1397</name>
</gene>
<reference evidence="1" key="1">
    <citation type="submission" date="2018-06" db="EMBL/GenBank/DDBJ databases">
        <authorList>
            <person name="Zhirakovskaya E."/>
        </authorList>
    </citation>
    <scope>NUCLEOTIDE SEQUENCE</scope>
</reference>